<keyword evidence="2" id="KW-1185">Reference proteome</keyword>
<accession>A0A447CR59</accession>
<comment type="caution">
    <text evidence="1">The sequence shown here is derived from an EMBL/GenBank/DDBJ whole genome shotgun (WGS) entry which is preliminary data.</text>
</comment>
<dbReference type="AlphaFoldDB" id="A0A447CR59"/>
<evidence type="ECO:0000313" key="2">
    <source>
        <dbReference type="Proteomes" id="UP000289200"/>
    </source>
</evidence>
<protein>
    <submittedName>
        <fullName evidence="1">Uncharacterized protein</fullName>
    </submittedName>
</protein>
<name>A0A447CR59_9BRAD</name>
<reference evidence="2" key="1">
    <citation type="submission" date="2018-10" db="EMBL/GenBank/DDBJ databases">
        <authorList>
            <person name="Peiro R."/>
            <person name="Begona"/>
            <person name="Cbmso G."/>
            <person name="Lopez M."/>
            <person name="Gonzalez S."/>
            <person name="Sacristan E."/>
            <person name="Castillo E."/>
        </authorList>
    </citation>
    <scope>NUCLEOTIDE SEQUENCE [LARGE SCALE GENOMIC DNA]</scope>
</reference>
<sequence length="580" mass="62991">MPAIDLIKAAAAALTAKKTGPTLYDLCDPLLRGRGPGDAHLRTFYKTAVANVALRPLLGRAGLPALADPDRFAALQGAIRSARDDDRPDWAAIGREVAPLIDAAPQQHPRRPRLAAVAPMPSTAEIDRVLRGCASHLLGAFGRNKGFLPAWAAFNLVGDPDFHGRDLVTALTGLQARTYKNATLVFNLARAFILPNAPIAGLLNPPWTGFAEPMWEPVQIRHRSAYYDAFFAEALMDYVGTGLAAGDEAAQARSAVAAMVDFCLRTSRETVKHPVDGTPFDVVTALVPPPHARMSGFFWRLKSDLGFGTYVPDCDTTACALSAATQFGSLDPMLDQPFLDFYAGYQVRPGSNRPPPSVDINTPLDFQGGIVTWIESAGGDRPFGNDLDPTLNLDVLEAAFRNHARWGIVETEQRRDVVRGIVAFHDRLIGSGLFADPRAHIYYLPELYAAYFGRCHAAFRALPADVRATVDPDDRFARMRETVLAYVLDDLAAHEMNPFDAALALLAMAKLGAKPARFAPALDVLVRSFGEGGRHGPYRAYEWNKMKTPTRILVGGPEVTSAFVLSALCHARTSLRGDRA</sequence>
<dbReference type="RefSeq" id="WP_244601464.1">
    <property type="nucleotide sequence ID" value="NZ_UWOC01000049.1"/>
</dbReference>
<gene>
    <name evidence="1" type="ORF">RHODGE_RHODGE_00785</name>
</gene>
<dbReference type="EMBL" id="UWOC01000049">
    <property type="protein sequence ID" value="VCU07702.1"/>
    <property type="molecule type" value="Genomic_DNA"/>
</dbReference>
<dbReference type="Proteomes" id="UP000289200">
    <property type="component" value="Unassembled WGS sequence"/>
</dbReference>
<organism evidence="1 2">
    <name type="scientific">Rhodoplanes serenus</name>
    <dbReference type="NCBI Taxonomy" id="200615"/>
    <lineage>
        <taxon>Bacteria</taxon>
        <taxon>Pseudomonadati</taxon>
        <taxon>Pseudomonadota</taxon>
        <taxon>Alphaproteobacteria</taxon>
        <taxon>Hyphomicrobiales</taxon>
        <taxon>Nitrobacteraceae</taxon>
        <taxon>Rhodoplanes</taxon>
    </lineage>
</organism>
<evidence type="ECO:0000313" key="1">
    <source>
        <dbReference type="EMBL" id="VCU07702.1"/>
    </source>
</evidence>
<proteinExistence type="predicted"/>